<evidence type="ECO:0000256" key="3">
    <source>
        <dbReference type="PROSITE-ProRule" id="PRU10141"/>
    </source>
</evidence>
<dbReference type="Pfam" id="PF00069">
    <property type="entry name" value="Pkinase"/>
    <property type="match status" value="1"/>
</dbReference>
<evidence type="ECO:0000256" key="5">
    <source>
        <dbReference type="SAM" id="MobiDB-lite"/>
    </source>
</evidence>
<dbReference type="Proteomes" id="UP000308199">
    <property type="component" value="Unassembled WGS sequence"/>
</dbReference>
<keyword evidence="8" id="KW-1185">Reference proteome</keyword>
<dbReference type="PROSITE" id="PS50011">
    <property type="entry name" value="PROTEIN_KINASE_DOM"/>
    <property type="match status" value="1"/>
</dbReference>
<dbReference type="PANTHER" id="PTHR44167:SF30">
    <property type="entry name" value="PHOSPHORYLASE KINASE"/>
    <property type="match status" value="1"/>
</dbReference>
<dbReference type="InterPro" id="IPR000719">
    <property type="entry name" value="Prot_kinase_dom"/>
</dbReference>
<dbReference type="SUPFAM" id="SSF56112">
    <property type="entry name" value="Protein kinase-like (PK-like)"/>
    <property type="match status" value="1"/>
</dbReference>
<dbReference type="Gene3D" id="1.10.510.10">
    <property type="entry name" value="Transferase(Phosphotransferase) domain 1"/>
    <property type="match status" value="1"/>
</dbReference>
<keyword evidence="4" id="KW-0808">Transferase</keyword>
<dbReference type="GO" id="GO:0044773">
    <property type="term" value="P:mitotic DNA damage checkpoint signaling"/>
    <property type="evidence" value="ECO:0007669"/>
    <property type="project" value="TreeGrafter"/>
</dbReference>
<dbReference type="PANTHER" id="PTHR44167">
    <property type="entry name" value="OVARIAN-SPECIFIC SERINE/THREONINE-PROTEIN KINASE LOK-RELATED"/>
    <property type="match status" value="1"/>
</dbReference>
<keyword evidence="1 3" id="KW-0547">Nucleotide-binding</keyword>
<feature type="domain" description="Protein kinase" evidence="6">
    <location>
        <begin position="26"/>
        <end position="286"/>
    </location>
</feature>
<evidence type="ECO:0000256" key="2">
    <source>
        <dbReference type="ARBA" id="ARBA00022840"/>
    </source>
</evidence>
<sequence length="440" mass="49693">MPASFELIENKHVPSLLNRCIDNGRFHLRQRLGSGGYSVVYLATDRLALRHKDVAIKCLLHDTFHRRTKSAREIALHKRAAALPGVAKIYHVVEDIGLLFIVLEFCPDGDLFSAICETKSFLGRDNLIRSCFLQLLDTVRGLHCLGIYHRDIKPENVLCTENGMRMLITDFGLATESERSETFGCGSYFYMTPECLAGSYSSAIKAYSSRAADIWALGILLVNLICSRSPWKTAMLSDPSFERYSRDCRWMQQMLPISTPAFHFLNRIFANHGNNISLSELRTQFLQIETFYMTASELSRAHKTARLVALEWLPETPVDDIVPGDFKNMTIIDDIDEEQLFEDYIEIDSEVQTPTAEYPASARRQLSSDSLELTYSESSGSESEFPITPETRPVQPAEDVPFMPADQNLGDKWQPTEQAHSFRKTLAAVVDGTLLGHLIH</sequence>
<feature type="binding site" evidence="3">
    <location>
        <position position="57"/>
    </location>
    <ligand>
        <name>ATP</name>
        <dbReference type="ChEBI" id="CHEBI:30616"/>
    </ligand>
</feature>
<keyword evidence="2 3" id="KW-0067">ATP-binding</keyword>
<dbReference type="AlphaFoldDB" id="A0A4S4KI29"/>
<comment type="similarity">
    <text evidence="4">Belongs to the protein kinase superfamily.</text>
</comment>
<dbReference type="OrthoDB" id="541276at2759"/>
<dbReference type="InterPro" id="IPR017441">
    <property type="entry name" value="Protein_kinase_ATP_BS"/>
</dbReference>
<dbReference type="GO" id="GO:0005524">
    <property type="term" value="F:ATP binding"/>
    <property type="evidence" value="ECO:0007669"/>
    <property type="project" value="UniProtKB-UniRule"/>
</dbReference>
<dbReference type="InterPro" id="IPR011009">
    <property type="entry name" value="Kinase-like_dom_sf"/>
</dbReference>
<evidence type="ECO:0000256" key="1">
    <source>
        <dbReference type="ARBA" id="ARBA00022741"/>
    </source>
</evidence>
<proteinExistence type="inferred from homology"/>
<dbReference type="PROSITE" id="PS00107">
    <property type="entry name" value="PROTEIN_KINASE_ATP"/>
    <property type="match status" value="1"/>
</dbReference>
<accession>A0A4S4KI29</accession>
<dbReference type="PROSITE" id="PS00108">
    <property type="entry name" value="PROTEIN_KINASE_ST"/>
    <property type="match status" value="1"/>
</dbReference>
<dbReference type="EMBL" id="SGPK01000796">
    <property type="protein sequence ID" value="THG97530.1"/>
    <property type="molecule type" value="Genomic_DNA"/>
</dbReference>
<dbReference type="GO" id="GO:0005634">
    <property type="term" value="C:nucleus"/>
    <property type="evidence" value="ECO:0007669"/>
    <property type="project" value="TreeGrafter"/>
</dbReference>
<feature type="compositionally biased region" description="Polar residues" evidence="5">
    <location>
        <begin position="364"/>
        <end position="382"/>
    </location>
</feature>
<dbReference type="SMART" id="SM00220">
    <property type="entry name" value="S_TKc"/>
    <property type="match status" value="1"/>
</dbReference>
<evidence type="ECO:0000256" key="4">
    <source>
        <dbReference type="RuleBase" id="RU000304"/>
    </source>
</evidence>
<feature type="region of interest" description="Disordered" evidence="5">
    <location>
        <begin position="352"/>
        <end position="410"/>
    </location>
</feature>
<keyword evidence="4" id="KW-0418">Kinase</keyword>
<protein>
    <recommendedName>
        <fullName evidence="6">Protein kinase domain-containing protein</fullName>
    </recommendedName>
</protein>
<evidence type="ECO:0000313" key="7">
    <source>
        <dbReference type="EMBL" id="THG97530.1"/>
    </source>
</evidence>
<name>A0A4S4KI29_9AGAM</name>
<comment type="caution">
    <text evidence="7">The sequence shown here is derived from an EMBL/GenBank/DDBJ whole genome shotgun (WGS) entry which is preliminary data.</text>
</comment>
<gene>
    <name evidence="7" type="ORF">EW145_g7597</name>
</gene>
<reference evidence="7 8" key="1">
    <citation type="submission" date="2019-02" db="EMBL/GenBank/DDBJ databases">
        <title>Genome sequencing of the rare red list fungi Phellinidium pouzarii.</title>
        <authorList>
            <person name="Buettner E."/>
            <person name="Kellner H."/>
        </authorList>
    </citation>
    <scope>NUCLEOTIDE SEQUENCE [LARGE SCALE GENOMIC DNA]</scope>
    <source>
        <strain evidence="7 8">DSM 108285</strain>
    </source>
</reference>
<organism evidence="7 8">
    <name type="scientific">Phellinidium pouzarii</name>
    <dbReference type="NCBI Taxonomy" id="167371"/>
    <lineage>
        <taxon>Eukaryota</taxon>
        <taxon>Fungi</taxon>
        <taxon>Dikarya</taxon>
        <taxon>Basidiomycota</taxon>
        <taxon>Agaricomycotina</taxon>
        <taxon>Agaricomycetes</taxon>
        <taxon>Hymenochaetales</taxon>
        <taxon>Hymenochaetaceae</taxon>
        <taxon>Phellinidium</taxon>
    </lineage>
</organism>
<dbReference type="InterPro" id="IPR008271">
    <property type="entry name" value="Ser/Thr_kinase_AS"/>
</dbReference>
<dbReference type="GO" id="GO:0004674">
    <property type="term" value="F:protein serine/threonine kinase activity"/>
    <property type="evidence" value="ECO:0007669"/>
    <property type="project" value="UniProtKB-KW"/>
</dbReference>
<evidence type="ECO:0000313" key="8">
    <source>
        <dbReference type="Proteomes" id="UP000308199"/>
    </source>
</evidence>
<evidence type="ECO:0000259" key="6">
    <source>
        <dbReference type="PROSITE" id="PS50011"/>
    </source>
</evidence>
<keyword evidence="4" id="KW-0723">Serine/threonine-protein kinase</keyword>